<protein>
    <submittedName>
        <fullName evidence="2">Uncharacterized protein</fullName>
    </submittedName>
</protein>
<reference evidence="2" key="1">
    <citation type="submission" date="2020-03" db="EMBL/GenBank/DDBJ databases">
        <title>Draft Genome Sequence of Cylindrodendrum hubeiense.</title>
        <authorList>
            <person name="Buettner E."/>
            <person name="Kellner H."/>
        </authorList>
    </citation>
    <scope>NUCLEOTIDE SEQUENCE</scope>
    <source>
        <strain evidence="2">IHI 201604</strain>
    </source>
</reference>
<evidence type="ECO:0000256" key="1">
    <source>
        <dbReference type="SAM" id="MobiDB-lite"/>
    </source>
</evidence>
<evidence type="ECO:0000313" key="2">
    <source>
        <dbReference type="EMBL" id="KAF7537726.1"/>
    </source>
</evidence>
<feature type="region of interest" description="Disordered" evidence="1">
    <location>
        <begin position="187"/>
        <end position="210"/>
    </location>
</feature>
<proteinExistence type="predicted"/>
<gene>
    <name evidence="2" type="ORF">G7Z17_g12788</name>
</gene>
<organism evidence="2 3">
    <name type="scientific">Cylindrodendrum hubeiense</name>
    <dbReference type="NCBI Taxonomy" id="595255"/>
    <lineage>
        <taxon>Eukaryota</taxon>
        <taxon>Fungi</taxon>
        <taxon>Dikarya</taxon>
        <taxon>Ascomycota</taxon>
        <taxon>Pezizomycotina</taxon>
        <taxon>Sordariomycetes</taxon>
        <taxon>Hypocreomycetidae</taxon>
        <taxon>Hypocreales</taxon>
        <taxon>Nectriaceae</taxon>
        <taxon>Cylindrodendrum</taxon>
    </lineage>
</organism>
<dbReference type="EMBL" id="JAANBB010000623">
    <property type="protein sequence ID" value="KAF7537726.1"/>
    <property type="molecule type" value="Genomic_DNA"/>
</dbReference>
<feature type="region of interest" description="Disordered" evidence="1">
    <location>
        <begin position="1"/>
        <end position="30"/>
    </location>
</feature>
<keyword evidence="3" id="KW-1185">Reference proteome</keyword>
<dbReference type="AlphaFoldDB" id="A0A9P5GXN1"/>
<name>A0A9P5GXN1_9HYPO</name>
<feature type="compositionally biased region" description="Polar residues" evidence="1">
    <location>
        <begin position="12"/>
        <end position="30"/>
    </location>
</feature>
<evidence type="ECO:0000313" key="3">
    <source>
        <dbReference type="Proteomes" id="UP000722485"/>
    </source>
</evidence>
<sequence length="461" mass="52317">MDNPQPGKKNGDTTSISPMTGSGSPSISRSVLSNREENFGEGFCGSIDLTPVSNPHHRPRGQHRACRGLSPQFEDTDHVESIAPAAFLEMQAQTIKTSVDAPNARADEERSTLFETIKERLIQMTRSDKDLSKPIQDQKSSSKMERIQNNLDCALYKNSMMEKRYLRLKARYNALEAKFQETTRKLEQTTNERNTQRRIDSGSTFANSRKSTDDAIQSKWKQLDYNIRNLAHFLTTAPPADFSDAVVFDRFAIFHPPWRKSIWDDDFRVLLMRGYLWCAVKDLVFEARGDTGGLKIAHLRAQERNNSPGPFVQRVAGWHAQASLVLEDLWDYDEKELHDLITIETHRLRPFWSAQSVSPDISECRTLGEMKEILEGALELDSMLMGSKAIFTPSWTCDYWEADGKLRYNSDAMEVLASDHMISEHSLVVFFTSPALYKMGNANGQNYDSRVALIKASVVCD</sequence>
<comment type="caution">
    <text evidence="2">The sequence shown here is derived from an EMBL/GenBank/DDBJ whole genome shotgun (WGS) entry which is preliminary data.</text>
</comment>
<dbReference type="OrthoDB" id="5213630at2759"/>
<accession>A0A9P5GXN1</accession>
<dbReference type="Proteomes" id="UP000722485">
    <property type="component" value="Unassembled WGS sequence"/>
</dbReference>